<dbReference type="EMBL" id="VIIS01000677">
    <property type="protein sequence ID" value="KAF0306282.1"/>
    <property type="molecule type" value="Genomic_DNA"/>
</dbReference>
<gene>
    <name evidence="7" type="primary">Htra4</name>
    <name evidence="7" type="ORF">FJT64_022159</name>
</gene>
<sequence>MLGVRVLLRLLPPLLLLLAGLTPPAAGSLCFCDRKACPTVTCSEGRSPVPDDCNCCLVCGQAEGERCGGNHELYGRCSQGLECRRRPPGLGQPIGQATEGVCTGEYRVRSVPRL</sequence>
<comment type="subcellular location">
    <subcellularLocation>
        <location evidence="1">Secreted</location>
    </subcellularLocation>
</comment>
<keyword evidence="3 5" id="KW-0732">Signal</keyword>
<proteinExistence type="predicted"/>
<dbReference type="SMART" id="SM00121">
    <property type="entry name" value="IB"/>
    <property type="match status" value="1"/>
</dbReference>
<dbReference type="Proteomes" id="UP000440578">
    <property type="component" value="Unassembled WGS sequence"/>
</dbReference>
<dbReference type="PROSITE" id="PS51323">
    <property type="entry name" value="IGFBP_N_2"/>
    <property type="match status" value="1"/>
</dbReference>
<feature type="domain" description="IGFBP N-terminal" evidence="6">
    <location>
        <begin position="19"/>
        <end position="105"/>
    </location>
</feature>
<keyword evidence="8" id="KW-1185">Reference proteome</keyword>
<dbReference type="GO" id="GO:0008233">
    <property type="term" value="F:peptidase activity"/>
    <property type="evidence" value="ECO:0007669"/>
    <property type="project" value="UniProtKB-KW"/>
</dbReference>
<dbReference type="InterPro" id="IPR000867">
    <property type="entry name" value="IGFBP-like"/>
</dbReference>
<dbReference type="GO" id="GO:0009966">
    <property type="term" value="P:regulation of signal transduction"/>
    <property type="evidence" value="ECO:0007669"/>
    <property type="project" value="TreeGrafter"/>
</dbReference>
<accession>A0A6A4WUJ4</accession>
<evidence type="ECO:0000256" key="4">
    <source>
        <dbReference type="ARBA" id="ARBA00023157"/>
    </source>
</evidence>
<evidence type="ECO:0000256" key="2">
    <source>
        <dbReference type="ARBA" id="ARBA00022525"/>
    </source>
</evidence>
<dbReference type="Gene3D" id="4.10.40.20">
    <property type="match status" value="1"/>
</dbReference>
<evidence type="ECO:0000256" key="1">
    <source>
        <dbReference type="ARBA" id="ARBA00004613"/>
    </source>
</evidence>
<name>A0A6A4WUJ4_AMPAM</name>
<evidence type="ECO:0000259" key="6">
    <source>
        <dbReference type="PROSITE" id="PS51323"/>
    </source>
</evidence>
<dbReference type="PANTHER" id="PTHR14186">
    <property type="entry name" value="INSULIN-LIKE GROWTH FACTOR BINDING PROTEIN-RELATED"/>
    <property type="match status" value="1"/>
</dbReference>
<comment type="caution">
    <text evidence="7">The sequence shown here is derived from an EMBL/GenBank/DDBJ whole genome shotgun (WGS) entry which is preliminary data.</text>
</comment>
<reference evidence="7 8" key="1">
    <citation type="submission" date="2019-07" db="EMBL/GenBank/DDBJ databases">
        <title>Draft genome assembly of a fouling barnacle, Amphibalanus amphitrite (Darwin, 1854): The first reference genome for Thecostraca.</title>
        <authorList>
            <person name="Kim W."/>
        </authorList>
    </citation>
    <scope>NUCLEOTIDE SEQUENCE [LARGE SCALE GENOMIC DNA]</scope>
    <source>
        <strain evidence="7">SNU_AA5</strain>
        <tissue evidence="7">Soma without cirri and trophi</tissue>
    </source>
</reference>
<dbReference type="OrthoDB" id="6375713at2759"/>
<dbReference type="AlphaFoldDB" id="A0A6A4WUJ4"/>
<dbReference type="InterPro" id="IPR009030">
    <property type="entry name" value="Growth_fac_rcpt_cys_sf"/>
</dbReference>
<dbReference type="SUPFAM" id="SSF57184">
    <property type="entry name" value="Growth factor receptor domain"/>
    <property type="match status" value="1"/>
</dbReference>
<evidence type="ECO:0000313" key="7">
    <source>
        <dbReference type="EMBL" id="KAF0306282.1"/>
    </source>
</evidence>
<dbReference type="Pfam" id="PF00219">
    <property type="entry name" value="IGFBP"/>
    <property type="match status" value="1"/>
</dbReference>
<evidence type="ECO:0000256" key="3">
    <source>
        <dbReference type="ARBA" id="ARBA00022729"/>
    </source>
</evidence>
<keyword evidence="7" id="KW-0378">Hydrolase</keyword>
<dbReference type="GO" id="GO:0006508">
    <property type="term" value="P:proteolysis"/>
    <property type="evidence" value="ECO:0007669"/>
    <property type="project" value="UniProtKB-KW"/>
</dbReference>
<organism evidence="7 8">
    <name type="scientific">Amphibalanus amphitrite</name>
    <name type="common">Striped barnacle</name>
    <name type="synonym">Balanus amphitrite</name>
    <dbReference type="NCBI Taxonomy" id="1232801"/>
    <lineage>
        <taxon>Eukaryota</taxon>
        <taxon>Metazoa</taxon>
        <taxon>Ecdysozoa</taxon>
        <taxon>Arthropoda</taxon>
        <taxon>Crustacea</taxon>
        <taxon>Multicrustacea</taxon>
        <taxon>Cirripedia</taxon>
        <taxon>Thoracica</taxon>
        <taxon>Thoracicalcarea</taxon>
        <taxon>Balanomorpha</taxon>
        <taxon>Balanoidea</taxon>
        <taxon>Balanidae</taxon>
        <taxon>Amphibalaninae</taxon>
        <taxon>Amphibalanus</taxon>
    </lineage>
</organism>
<evidence type="ECO:0000256" key="5">
    <source>
        <dbReference type="SAM" id="SignalP"/>
    </source>
</evidence>
<dbReference type="GO" id="GO:0001558">
    <property type="term" value="P:regulation of cell growth"/>
    <property type="evidence" value="ECO:0007669"/>
    <property type="project" value="InterPro"/>
</dbReference>
<protein>
    <submittedName>
        <fullName evidence="7">Serine protease HTRA4</fullName>
    </submittedName>
</protein>
<feature type="chain" id="PRO_5025666295" evidence="5">
    <location>
        <begin position="28"/>
        <end position="114"/>
    </location>
</feature>
<feature type="signal peptide" evidence="5">
    <location>
        <begin position="1"/>
        <end position="27"/>
    </location>
</feature>
<keyword evidence="4" id="KW-1015">Disulfide bond</keyword>
<keyword evidence="2" id="KW-0964">Secreted</keyword>
<dbReference type="GO" id="GO:0005576">
    <property type="term" value="C:extracellular region"/>
    <property type="evidence" value="ECO:0007669"/>
    <property type="project" value="UniProtKB-SubCell"/>
</dbReference>
<dbReference type="GO" id="GO:0005520">
    <property type="term" value="F:insulin-like growth factor binding"/>
    <property type="evidence" value="ECO:0007669"/>
    <property type="project" value="InterPro"/>
</dbReference>
<keyword evidence="7" id="KW-0645">Protease</keyword>
<dbReference type="InterPro" id="IPR011390">
    <property type="entry name" value="IGFBP_rP_mac25"/>
</dbReference>
<evidence type="ECO:0000313" key="8">
    <source>
        <dbReference type="Proteomes" id="UP000440578"/>
    </source>
</evidence>
<dbReference type="PANTHER" id="PTHR14186:SF19">
    <property type="entry name" value="INSULIN-LIKE GROWTH FACTOR-BINDING PROTEIN 7"/>
    <property type="match status" value="1"/>
</dbReference>